<name>A0A8B6FXJ6_MYTGA</name>
<accession>A0A8B6FXJ6</accession>
<dbReference type="InterPro" id="IPR045588">
    <property type="entry name" value="CLSTN_C"/>
</dbReference>
<evidence type="ECO:0000313" key="14">
    <source>
        <dbReference type="Proteomes" id="UP000596742"/>
    </source>
</evidence>
<feature type="region of interest" description="Disordered" evidence="10">
    <location>
        <begin position="175"/>
        <end position="226"/>
    </location>
</feature>
<keyword evidence="5" id="KW-0106">Calcium</keyword>
<comment type="subcellular location">
    <subcellularLocation>
        <location evidence="1">Membrane</location>
        <topology evidence="1">Single-pass type I membrane protein</topology>
    </subcellularLocation>
</comment>
<keyword evidence="14" id="KW-1185">Reference proteome</keyword>
<dbReference type="GO" id="GO:0051965">
    <property type="term" value="P:positive regulation of synapse assembly"/>
    <property type="evidence" value="ECO:0007669"/>
    <property type="project" value="TreeGrafter"/>
</dbReference>
<keyword evidence="9" id="KW-0325">Glycoprotein</keyword>
<feature type="compositionally biased region" description="Acidic residues" evidence="10">
    <location>
        <begin position="217"/>
        <end position="226"/>
    </location>
</feature>
<evidence type="ECO:0000256" key="4">
    <source>
        <dbReference type="ARBA" id="ARBA00022737"/>
    </source>
</evidence>
<evidence type="ECO:0000256" key="10">
    <source>
        <dbReference type="SAM" id="MobiDB-lite"/>
    </source>
</evidence>
<proteinExistence type="predicted"/>
<evidence type="ECO:0000256" key="9">
    <source>
        <dbReference type="ARBA" id="ARBA00023180"/>
    </source>
</evidence>
<evidence type="ECO:0000256" key="3">
    <source>
        <dbReference type="ARBA" id="ARBA00022729"/>
    </source>
</evidence>
<organism evidence="13 14">
    <name type="scientific">Mytilus galloprovincialis</name>
    <name type="common">Mediterranean mussel</name>
    <dbReference type="NCBI Taxonomy" id="29158"/>
    <lineage>
        <taxon>Eukaryota</taxon>
        <taxon>Metazoa</taxon>
        <taxon>Spiralia</taxon>
        <taxon>Lophotrochozoa</taxon>
        <taxon>Mollusca</taxon>
        <taxon>Bivalvia</taxon>
        <taxon>Autobranchia</taxon>
        <taxon>Pteriomorphia</taxon>
        <taxon>Mytilida</taxon>
        <taxon>Mytiloidea</taxon>
        <taxon>Mytilidae</taxon>
        <taxon>Mytilinae</taxon>
        <taxon>Mytilus</taxon>
    </lineage>
</organism>
<dbReference type="GO" id="GO:0050806">
    <property type="term" value="P:positive regulation of synaptic transmission"/>
    <property type="evidence" value="ECO:0007669"/>
    <property type="project" value="TreeGrafter"/>
</dbReference>
<feature type="transmembrane region" description="Helical" evidence="11">
    <location>
        <begin position="111"/>
        <end position="133"/>
    </location>
</feature>
<dbReference type="PANTHER" id="PTHR14139">
    <property type="entry name" value="CALSYNTENIN"/>
    <property type="match status" value="1"/>
</dbReference>
<dbReference type="GO" id="GO:0045211">
    <property type="term" value="C:postsynaptic membrane"/>
    <property type="evidence" value="ECO:0007669"/>
    <property type="project" value="TreeGrafter"/>
</dbReference>
<keyword evidence="2 11" id="KW-0812">Transmembrane</keyword>
<feature type="domain" description="Calsyntenin C-terminal" evidence="12">
    <location>
        <begin position="51"/>
        <end position="168"/>
    </location>
</feature>
<dbReference type="AlphaFoldDB" id="A0A8B6FXJ6"/>
<dbReference type="GO" id="GO:0007155">
    <property type="term" value="P:cell adhesion"/>
    <property type="evidence" value="ECO:0007669"/>
    <property type="project" value="UniProtKB-KW"/>
</dbReference>
<dbReference type="OrthoDB" id="10012272at2759"/>
<dbReference type="Pfam" id="PF19699">
    <property type="entry name" value="CLSTN_C"/>
    <property type="match status" value="1"/>
</dbReference>
<evidence type="ECO:0000256" key="11">
    <source>
        <dbReference type="SAM" id="Phobius"/>
    </source>
</evidence>
<evidence type="ECO:0000256" key="1">
    <source>
        <dbReference type="ARBA" id="ARBA00004479"/>
    </source>
</evidence>
<dbReference type="Proteomes" id="UP000596742">
    <property type="component" value="Unassembled WGS sequence"/>
</dbReference>
<feature type="transmembrane region" description="Helical" evidence="11">
    <location>
        <begin position="12"/>
        <end position="32"/>
    </location>
</feature>
<sequence length="226" mass="25827">MGIRHKYSERTTYITVSVCLIQLIVFVAVTVIENHKRDVLQTKLDIKRQKIANISARCFNLSQSKVVAMHQEPVQPVAAHAEKSVQHVQQSQHMNMPVNSMGMVNSSSPNVGMVAIIVVCVGFLMFMIILGVIRIRATHRRTQVVQVEDKLDMEWDNTELNITENPMEKEVFDYEEEVRKPLQDDSDSDDDISSYHDNSDSSGEEEETERKQKMGDLEWDDSTMSI</sequence>
<evidence type="ECO:0000256" key="6">
    <source>
        <dbReference type="ARBA" id="ARBA00022889"/>
    </source>
</evidence>
<evidence type="ECO:0000259" key="12">
    <source>
        <dbReference type="Pfam" id="PF19699"/>
    </source>
</evidence>
<evidence type="ECO:0000313" key="13">
    <source>
        <dbReference type="EMBL" id="VDI56207.1"/>
    </source>
</evidence>
<comment type="caution">
    <text evidence="13">The sequence shown here is derived from an EMBL/GenBank/DDBJ whole genome shotgun (WGS) entry which is preliminary data.</text>
</comment>
<keyword evidence="3" id="KW-0732">Signal</keyword>
<keyword evidence="6" id="KW-0130">Cell adhesion</keyword>
<evidence type="ECO:0000256" key="7">
    <source>
        <dbReference type="ARBA" id="ARBA00022989"/>
    </source>
</evidence>
<evidence type="ECO:0000256" key="5">
    <source>
        <dbReference type="ARBA" id="ARBA00022837"/>
    </source>
</evidence>
<dbReference type="PANTHER" id="PTHR14139:SF2">
    <property type="entry name" value="CALSYNTENIN-1"/>
    <property type="match status" value="1"/>
</dbReference>
<evidence type="ECO:0000256" key="8">
    <source>
        <dbReference type="ARBA" id="ARBA00023136"/>
    </source>
</evidence>
<keyword evidence="8 11" id="KW-0472">Membrane</keyword>
<protein>
    <recommendedName>
        <fullName evidence="12">Calsyntenin C-terminal domain-containing protein</fullName>
    </recommendedName>
</protein>
<dbReference type="GO" id="GO:0009986">
    <property type="term" value="C:cell surface"/>
    <property type="evidence" value="ECO:0007669"/>
    <property type="project" value="TreeGrafter"/>
</dbReference>
<keyword evidence="4" id="KW-0677">Repeat</keyword>
<evidence type="ECO:0000256" key="2">
    <source>
        <dbReference type="ARBA" id="ARBA00022692"/>
    </source>
</evidence>
<gene>
    <name evidence="13" type="ORF">MGAL_10B021106</name>
</gene>
<dbReference type="EMBL" id="UYJE01007591">
    <property type="protein sequence ID" value="VDI56207.1"/>
    <property type="molecule type" value="Genomic_DNA"/>
</dbReference>
<keyword evidence="7 11" id="KW-1133">Transmembrane helix</keyword>
<reference evidence="13" key="1">
    <citation type="submission" date="2018-11" db="EMBL/GenBank/DDBJ databases">
        <authorList>
            <person name="Alioto T."/>
            <person name="Alioto T."/>
        </authorList>
    </citation>
    <scope>NUCLEOTIDE SEQUENCE</scope>
</reference>